<accession>A0A1Y0CKW3</accession>
<dbReference type="AlphaFoldDB" id="A0A1Y0CKW3"/>
<proteinExistence type="predicted"/>
<evidence type="ECO:0000313" key="5">
    <source>
        <dbReference type="Proteomes" id="UP000195573"/>
    </source>
</evidence>
<gene>
    <name evidence="3" type="ORF">B4U37_06530</name>
    <name evidence="4" type="ORF">FZC74_01530</name>
</gene>
<dbReference type="KEGG" id="bhk:B4U37_06530"/>
<reference evidence="4 6" key="2">
    <citation type="submission" date="2019-08" db="EMBL/GenBank/DDBJ databases">
        <title>Bacillus genomes from the desert of Cuatro Cienegas, Coahuila.</title>
        <authorList>
            <person name="Olmedo-Alvarez G."/>
        </authorList>
    </citation>
    <scope>NUCLEOTIDE SEQUENCE [LARGE SCALE GENOMIC DNA]</scope>
    <source>
        <strain evidence="4 6">CH88_3T</strain>
    </source>
</reference>
<evidence type="ECO:0000313" key="4">
    <source>
        <dbReference type="EMBL" id="TYS60985.1"/>
    </source>
</evidence>
<dbReference type="InterPro" id="IPR036866">
    <property type="entry name" value="RibonucZ/Hydroxyglut_hydro"/>
</dbReference>
<dbReference type="Pfam" id="PF12706">
    <property type="entry name" value="Lactamase_B_2"/>
    <property type="match status" value="1"/>
</dbReference>
<reference evidence="3 5" key="1">
    <citation type="submission" date="2017-04" db="EMBL/GenBank/DDBJ databases">
        <title>Complete Genome Sequence of the Bacillus horikoshii 20a strain from Cuatro Cienegas, Coahuila, Mexico.</title>
        <authorList>
            <person name="Zarza E."/>
            <person name="Alcaraz L.D."/>
            <person name="Aguilar-Salinas B."/>
            <person name="Islas A."/>
            <person name="Olmedo-Alvarez G."/>
        </authorList>
    </citation>
    <scope>NUCLEOTIDE SEQUENCE [LARGE SCALE GENOMIC DNA]</scope>
    <source>
        <strain evidence="3 5">20a</strain>
    </source>
</reference>
<evidence type="ECO:0000259" key="2">
    <source>
        <dbReference type="SMART" id="SM00849"/>
    </source>
</evidence>
<dbReference type="EMBL" id="VTEU01000001">
    <property type="protein sequence ID" value="TYS60985.1"/>
    <property type="molecule type" value="Genomic_DNA"/>
</dbReference>
<keyword evidence="5" id="KW-1185">Reference proteome</keyword>
<dbReference type="PANTHER" id="PTHR46018:SF4">
    <property type="entry name" value="METALLO-HYDROLASE YHFI-RELATED"/>
    <property type="match status" value="1"/>
</dbReference>
<name>A0A1Y0CKW3_9BACI</name>
<dbReference type="GO" id="GO:0042781">
    <property type="term" value="F:3'-tRNA processing endoribonuclease activity"/>
    <property type="evidence" value="ECO:0007669"/>
    <property type="project" value="TreeGrafter"/>
</dbReference>
<dbReference type="RefSeq" id="WP_088017576.1">
    <property type="nucleotide sequence ID" value="NZ_CP020880.1"/>
</dbReference>
<dbReference type="PANTHER" id="PTHR46018">
    <property type="entry name" value="ZINC PHOSPHODIESTERASE ELAC PROTEIN 1"/>
    <property type="match status" value="1"/>
</dbReference>
<protein>
    <submittedName>
        <fullName evidence="4">MBL fold metallo-hydrolase</fullName>
    </submittedName>
</protein>
<evidence type="ECO:0000256" key="1">
    <source>
        <dbReference type="ARBA" id="ARBA00022833"/>
    </source>
</evidence>
<sequence length="247" mass="27374">MKLTVVGFWGGYPAVNSATSGYLVEHENFKLLIDCGSGVLAQLQNYIEVTELDAVILSHYHHDHVADIGPLQFARLISFYMGKSVTQLPIYGHQEDMQGFSTLDHKEYTKGIAYDPSKTLEVGPFKIEFLKTIHPVPCYAMKVSTDEGSFVYTADTSYQESFIPFTKGTDLLICECNLYAHQDGKAAGHMNSHDAAKVAQGAEVPQLLLTHLPHFGEVEQLVEEAATIYQGKIDLAHKGFSWESGKK</sequence>
<dbReference type="GeneID" id="96738079"/>
<dbReference type="Proteomes" id="UP000195573">
    <property type="component" value="Chromosome"/>
</dbReference>
<dbReference type="CDD" id="cd07716">
    <property type="entry name" value="RNaseZ_short-form-like_MBL-fold"/>
    <property type="match status" value="1"/>
</dbReference>
<dbReference type="Proteomes" id="UP000323393">
    <property type="component" value="Unassembled WGS sequence"/>
</dbReference>
<evidence type="ECO:0000313" key="3">
    <source>
        <dbReference type="EMBL" id="ART75704.1"/>
    </source>
</evidence>
<evidence type="ECO:0000313" key="6">
    <source>
        <dbReference type="Proteomes" id="UP000323393"/>
    </source>
</evidence>
<dbReference type="EMBL" id="CP020880">
    <property type="protein sequence ID" value="ART75704.1"/>
    <property type="molecule type" value="Genomic_DNA"/>
</dbReference>
<keyword evidence="1" id="KW-0862">Zinc</keyword>
<organism evidence="4 6">
    <name type="scientific">Sutcliffiella horikoshii</name>
    <dbReference type="NCBI Taxonomy" id="79883"/>
    <lineage>
        <taxon>Bacteria</taxon>
        <taxon>Bacillati</taxon>
        <taxon>Bacillota</taxon>
        <taxon>Bacilli</taxon>
        <taxon>Bacillales</taxon>
        <taxon>Bacillaceae</taxon>
        <taxon>Sutcliffiella</taxon>
    </lineage>
</organism>
<dbReference type="SUPFAM" id="SSF56281">
    <property type="entry name" value="Metallo-hydrolase/oxidoreductase"/>
    <property type="match status" value="1"/>
</dbReference>
<dbReference type="Gene3D" id="3.60.15.10">
    <property type="entry name" value="Ribonuclease Z/Hydroxyacylglutathione hydrolase-like"/>
    <property type="match status" value="1"/>
</dbReference>
<feature type="domain" description="Metallo-beta-lactamase" evidence="2">
    <location>
        <begin position="18"/>
        <end position="211"/>
    </location>
</feature>
<dbReference type="SMART" id="SM00849">
    <property type="entry name" value="Lactamase_B"/>
    <property type="match status" value="1"/>
</dbReference>
<dbReference type="InterPro" id="IPR001279">
    <property type="entry name" value="Metallo-B-lactamas"/>
</dbReference>